<keyword evidence="1" id="KW-0378">Hydrolase</keyword>
<evidence type="ECO:0000313" key="2">
    <source>
        <dbReference type="Proteomes" id="UP001596524"/>
    </source>
</evidence>
<dbReference type="RefSeq" id="WP_379185809.1">
    <property type="nucleotide sequence ID" value="NZ_JBHTCH010000001.1"/>
</dbReference>
<keyword evidence="2" id="KW-1185">Reference proteome</keyword>
<sequence length="244" mass="26789">MPAAGAFGDLLADLDADVDAVAKDLEVYATSTPPPGYSLDVEVAGVLASAKARGWDQFHLVGYSGGASVALAFAAAHGGYLTSLALLEPAWAGNWADASEAHKALWPEYRRVAALPPEEALPAFVRMQLRQGVDPPARPEGPPPPWMAQRPGGIRAMVNAFHTYDLDRDALRRFHRPVYFALGALSNPDQFREEAERLARVFDDFWLEVFPRRHHFDPPHRADAPALAASLRSLWQRSERKSTT</sequence>
<dbReference type="SUPFAM" id="SSF53474">
    <property type="entry name" value="alpha/beta-Hydrolases"/>
    <property type="match status" value="1"/>
</dbReference>
<dbReference type="Gene3D" id="3.40.50.1820">
    <property type="entry name" value="alpha/beta hydrolase"/>
    <property type="match status" value="1"/>
</dbReference>
<gene>
    <name evidence="1" type="ORF">ACFQO6_00450</name>
</gene>
<proteinExistence type="predicted"/>
<evidence type="ECO:0000313" key="1">
    <source>
        <dbReference type="EMBL" id="MFC7358720.1"/>
    </source>
</evidence>
<organism evidence="1 2">
    <name type="scientific">Nocardioides astragali</name>
    <dbReference type="NCBI Taxonomy" id="1776736"/>
    <lineage>
        <taxon>Bacteria</taxon>
        <taxon>Bacillati</taxon>
        <taxon>Actinomycetota</taxon>
        <taxon>Actinomycetes</taxon>
        <taxon>Propionibacteriales</taxon>
        <taxon>Nocardioidaceae</taxon>
        <taxon>Nocardioides</taxon>
    </lineage>
</organism>
<dbReference type="InterPro" id="IPR029058">
    <property type="entry name" value="AB_hydrolase_fold"/>
</dbReference>
<name>A0ABW2MY77_9ACTN</name>
<accession>A0ABW2MY77</accession>
<dbReference type="Proteomes" id="UP001596524">
    <property type="component" value="Unassembled WGS sequence"/>
</dbReference>
<dbReference type="GO" id="GO:0016787">
    <property type="term" value="F:hydrolase activity"/>
    <property type="evidence" value="ECO:0007669"/>
    <property type="project" value="UniProtKB-KW"/>
</dbReference>
<protein>
    <submittedName>
        <fullName evidence="1">Alpha/beta fold hydrolase</fullName>
    </submittedName>
</protein>
<dbReference type="EMBL" id="JBHTCH010000001">
    <property type="protein sequence ID" value="MFC7358720.1"/>
    <property type="molecule type" value="Genomic_DNA"/>
</dbReference>
<reference evidence="2" key="1">
    <citation type="journal article" date="2019" name="Int. J. Syst. Evol. Microbiol.">
        <title>The Global Catalogue of Microorganisms (GCM) 10K type strain sequencing project: providing services to taxonomists for standard genome sequencing and annotation.</title>
        <authorList>
            <consortium name="The Broad Institute Genomics Platform"/>
            <consortium name="The Broad Institute Genome Sequencing Center for Infectious Disease"/>
            <person name="Wu L."/>
            <person name="Ma J."/>
        </authorList>
    </citation>
    <scope>NUCLEOTIDE SEQUENCE [LARGE SCALE GENOMIC DNA]</scope>
    <source>
        <strain evidence="2">FCH27</strain>
    </source>
</reference>
<comment type="caution">
    <text evidence="1">The sequence shown here is derived from an EMBL/GenBank/DDBJ whole genome shotgun (WGS) entry which is preliminary data.</text>
</comment>